<feature type="region of interest" description="Domain IV, binds dsDNA" evidence="8">
    <location>
        <begin position="389"/>
        <end position="508"/>
    </location>
</feature>
<evidence type="ECO:0000256" key="10">
    <source>
        <dbReference type="RuleBase" id="RU000577"/>
    </source>
</evidence>
<dbReference type="RefSeq" id="WP_002725348.1">
    <property type="nucleotide sequence ID" value="NZ_CAHP01000001.1"/>
</dbReference>
<evidence type="ECO:0000256" key="2">
    <source>
        <dbReference type="ARBA" id="ARBA00022490"/>
    </source>
</evidence>
<feature type="binding site" evidence="8">
    <location>
        <position position="220"/>
    </location>
    <ligand>
        <name>ATP</name>
        <dbReference type="ChEBI" id="CHEBI:30616"/>
    </ligand>
</feature>
<dbReference type="EMBL" id="CAHP01000001">
    <property type="protein sequence ID" value="CCG39696.1"/>
    <property type="molecule type" value="Genomic_DNA"/>
</dbReference>
<name>H8FMV8_MAGML</name>
<evidence type="ECO:0000256" key="9">
    <source>
        <dbReference type="NCBIfam" id="TIGR00362"/>
    </source>
</evidence>
<dbReference type="GO" id="GO:0005737">
    <property type="term" value="C:cytoplasm"/>
    <property type="evidence" value="ECO:0007669"/>
    <property type="project" value="UniProtKB-SubCell"/>
</dbReference>
<dbReference type="Pfam" id="PF11638">
    <property type="entry name" value="DnaA_N"/>
    <property type="match status" value="1"/>
</dbReference>
<keyword evidence="5 8" id="KW-0067">ATP-binding</keyword>
<comment type="domain">
    <text evidence="8">Domain I is involved in oligomerization and binding regulators, domain II is flexibile and of varying length in different bacteria, domain III forms the AAA+ region, while domain IV binds dsDNA.</text>
</comment>
<keyword evidence="3 8" id="KW-0235">DNA replication</keyword>
<evidence type="ECO:0000256" key="1">
    <source>
        <dbReference type="ARBA" id="ARBA00006583"/>
    </source>
</evidence>
<gene>
    <name evidence="8 15" type="primary">dnaA</name>
    <name evidence="15" type="ORF">PHAMO_10121</name>
</gene>
<comment type="caution">
    <text evidence="8">Lacks conserved residue(s) required for the propagation of feature annotation.</text>
</comment>
<dbReference type="eggNOG" id="COG0593">
    <property type="taxonomic scope" value="Bacteria"/>
</dbReference>
<evidence type="ECO:0000259" key="14">
    <source>
        <dbReference type="SMART" id="SM00760"/>
    </source>
</evidence>
<dbReference type="InterPro" id="IPR010921">
    <property type="entry name" value="Trp_repressor/repl_initiator"/>
</dbReference>
<organism evidence="15 16">
    <name type="scientific">Magnetospirillum molischianum DSM 120</name>
    <dbReference type="NCBI Taxonomy" id="1150626"/>
    <lineage>
        <taxon>Bacteria</taxon>
        <taxon>Pseudomonadati</taxon>
        <taxon>Pseudomonadota</taxon>
        <taxon>Alphaproteobacteria</taxon>
        <taxon>Rhodospirillales</taxon>
        <taxon>Rhodospirillaceae</taxon>
        <taxon>Magnetospirillum</taxon>
    </lineage>
</organism>
<dbReference type="PANTHER" id="PTHR30050:SF2">
    <property type="entry name" value="CHROMOSOMAL REPLICATION INITIATOR PROTEIN DNAA"/>
    <property type="match status" value="1"/>
</dbReference>
<comment type="caution">
    <text evidence="15">The sequence shown here is derived from an EMBL/GenBank/DDBJ whole genome shotgun (WGS) entry which is preliminary data.</text>
</comment>
<dbReference type="Gene3D" id="3.30.300.180">
    <property type="match status" value="1"/>
</dbReference>
<dbReference type="Pfam" id="PF00308">
    <property type="entry name" value="Bac_DnaA"/>
    <property type="match status" value="1"/>
</dbReference>
<dbReference type="SUPFAM" id="SSF48295">
    <property type="entry name" value="TrpR-like"/>
    <property type="match status" value="1"/>
</dbReference>
<dbReference type="GO" id="GO:0005524">
    <property type="term" value="F:ATP binding"/>
    <property type="evidence" value="ECO:0007669"/>
    <property type="project" value="UniProtKB-UniRule"/>
</dbReference>
<accession>H8FMV8</accession>
<evidence type="ECO:0000256" key="3">
    <source>
        <dbReference type="ARBA" id="ARBA00022705"/>
    </source>
</evidence>
<dbReference type="CDD" id="cd06571">
    <property type="entry name" value="Bac_DnaA_C"/>
    <property type="match status" value="1"/>
</dbReference>
<proteinExistence type="inferred from homology"/>
<evidence type="ECO:0000256" key="7">
    <source>
        <dbReference type="ARBA" id="ARBA00023125"/>
    </source>
</evidence>
<dbReference type="SMART" id="SM00760">
    <property type="entry name" value="Bac_DnaA_C"/>
    <property type="match status" value="1"/>
</dbReference>
<dbReference type="GO" id="GO:0005886">
    <property type="term" value="C:plasma membrane"/>
    <property type="evidence" value="ECO:0007669"/>
    <property type="project" value="TreeGrafter"/>
</dbReference>
<comment type="subcellular location">
    <subcellularLocation>
        <location evidence="8">Cytoplasm</location>
    </subcellularLocation>
</comment>
<evidence type="ECO:0000256" key="4">
    <source>
        <dbReference type="ARBA" id="ARBA00022741"/>
    </source>
</evidence>
<dbReference type="Gene3D" id="1.10.8.60">
    <property type="match status" value="1"/>
</dbReference>
<feature type="region of interest" description="Disordered" evidence="12">
    <location>
        <begin position="1"/>
        <end position="21"/>
    </location>
</feature>
<feature type="binding site" evidence="8">
    <location>
        <position position="219"/>
    </location>
    <ligand>
        <name>ATP</name>
        <dbReference type="ChEBI" id="CHEBI:30616"/>
    </ligand>
</feature>
<dbReference type="GO" id="GO:0008289">
    <property type="term" value="F:lipid binding"/>
    <property type="evidence" value="ECO:0007669"/>
    <property type="project" value="UniProtKB-KW"/>
</dbReference>
<dbReference type="FunFam" id="3.40.50.300:FF:000668">
    <property type="entry name" value="Chromosomal replication initiator protein DnaA"/>
    <property type="match status" value="1"/>
</dbReference>
<feature type="domain" description="Chromosomal replication initiator DnaA C-terminal" evidence="14">
    <location>
        <begin position="416"/>
        <end position="485"/>
    </location>
</feature>
<evidence type="ECO:0000256" key="12">
    <source>
        <dbReference type="SAM" id="MobiDB-lite"/>
    </source>
</evidence>
<dbReference type="InterPro" id="IPR001957">
    <property type="entry name" value="Chromosome_initiator_DnaA"/>
</dbReference>
<dbReference type="HAMAP" id="MF_00377">
    <property type="entry name" value="DnaA_bact"/>
    <property type="match status" value="1"/>
</dbReference>
<evidence type="ECO:0000256" key="8">
    <source>
        <dbReference type="HAMAP-Rule" id="MF_00377"/>
    </source>
</evidence>
<dbReference type="SUPFAM" id="SSF52540">
    <property type="entry name" value="P-loop containing nucleoside triphosphate hydrolases"/>
    <property type="match status" value="1"/>
</dbReference>
<reference evidence="15 16" key="1">
    <citation type="journal article" date="2012" name="J. Bacteriol.">
        <title>Draft Genome Sequence of the Purple Photosynthetic Bacterium Phaeospirillum molischianum DSM120, a Particularly Versatile Bacterium.</title>
        <authorList>
            <person name="Duquesne K."/>
            <person name="Prima V."/>
            <person name="Ji B."/>
            <person name="Rouy Z."/>
            <person name="Medigue C."/>
            <person name="Talla E."/>
            <person name="Sturgis J.N."/>
        </authorList>
    </citation>
    <scope>NUCLEOTIDE SEQUENCE [LARGE SCALE GENOMIC DNA]</scope>
    <source>
        <strain evidence="16">DSM120</strain>
    </source>
</reference>
<sequence length="508" mass="56421">MNPDFRKDGTNGAEGAEAVGRTAGIRGSAMAKSEWDRVKTRLRDEVGDSAYRSWLRPITVHGISDGAVRLALPTRFLRDWVSTHYGERIRAVWGAENPAIRNVEIVVETARAAAVPSQPVAPAVEADPEPPSEAPALVAQTVAAAQPAPVPTAAQMAESGAANAELDELGALLDPRFTFKNLVVGKPNEFAWAAARRVAEADSVSFNPLFLYGGVGLGKTHLMHAIAHHIRERNPHRSVLYLSAEKFMYRFIRALRHQDTMSFKEQFRSVDVLMIDDVQFIAGKDTTQEEFFHTFNALVDQGRQIVISADKSPSDLEGIEERLRSRMACGLVADIHATTYELRLGILQSKAEQMGVLVPQKVMEFLAHKICSNVRELEGALNRVVAHSQLVGRAITLESTQEVLHDLLRASDRRITIEEIQKKVAEHFNIKLAEMSSARRSRQVARPRQVAMYLAKQLTSRSLPEIGRKFGGRDHTTVMHAVKKVEELKEADHSFAEDVELLRRMLQG</sequence>
<dbReference type="Proteomes" id="UP000004169">
    <property type="component" value="Unassembled WGS sequence"/>
</dbReference>
<evidence type="ECO:0000256" key="6">
    <source>
        <dbReference type="ARBA" id="ARBA00023121"/>
    </source>
</evidence>
<evidence type="ECO:0000313" key="16">
    <source>
        <dbReference type="Proteomes" id="UP000004169"/>
    </source>
</evidence>
<feature type="region of interest" description="Domain III, AAA+ region" evidence="8">
    <location>
        <begin position="172"/>
        <end position="388"/>
    </location>
</feature>
<keyword evidence="16" id="KW-1185">Reference proteome</keyword>
<keyword evidence="7 8" id="KW-0238">DNA-binding</keyword>
<evidence type="ECO:0000259" key="13">
    <source>
        <dbReference type="SMART" id="SM00382"/>
    </source>
</evidence>
<keyword evidence="2 8" id="KW-0963">Cytoplasm</keyword>
<dbReference type="Pfam" id="PF08299">
    <property type="entry name" value="Bac_DnaA_C"/>
    <property type="match status" value="1"/>
</dbReference>
<dbReference type="Gene3D" id="1.10.1750.10">
    <property type="match status" value="1"/>
</dbReference>
<dbReference type="InterPro" id="IPR013317">
    <property type="entry name" value="DnaA_dom"/>
</dbReference>
<feature type="binding site" evidence="8">
    <location>
        <position position="218"/>
    </location>
    <ligand>
        <name>ATP</name>
        <dbReference type="ChEBI" id="CHEBI:30616"/>
    </ligand>
</feature>
<comment type="function">
    <text evidence="8 10">Plays an essential role in the initiation and regulation of chromosomal replication. ATP-DnaA binds to the origin of replication (oriC) to initiate formation of the DNA replication initiation complex once per cell cycle. Binds the DnaA box (a 9 base pair repeat at the origin) and separates the double-stranded (ds)DNA. Forms a right-handed helical filament on oriC DNA; dsDNA binds to the exterior of the filament while single-stranded (ss)DNA is stabiized in the filament's interior. The ATP-DnaA-oriC complex binds and stabilizes one strand of the AT-rich DNA unwinding element (DUE), permitting loading of DNA polymerase. After initiation quickly degrades to an ADP-DnaA complex that is not apt for DNA replication. Binds acidic phospholipids.</text>
</comment>
<dbReference type="AlphaFoldDB" id="H8FMV8"/>
<comment type="similarity">
    <text evidence="1 8 11">Belongs to the DnaA family.</text>
</comment>
<dbReference type="InterPro" id="IPR018312">
    <property type="entry name" value="Chromosome_initiator_DnaA_CS"/>
</dbReference>
<evidence type="ECO:0000313" key="15">
    <source>
        <dbReference type="EMBL" id="CCG39696.1"/>
    </source>
</evidence>
<keyword evidence="6 8" id="KW-0446">Lipid-binding</keyword>
<dbReference type="PRINTS" id="PR00051">
    <property type="entry name" value="DNAA"/>
</dbReference>
<dbReference type="GO" id="GO:0006270">
    <property type="term" value="P:DNA replication initiation"/>
    <property type="evidence" value="ECO:0007669"/>
    <property type="project" value="UniProtKB-UniRule"/>
</dbReference>
<dbReference type="NCBIfam" id="TIGR00362">
    <property type="entry name" value="DnaA"/>
    <property type="match status" value="1"/>
</dbReference>
<comment type="subunit">
    <text evidence="8">Oligomerizes as a right-handed, spiral filament on DNA at oriC.</text>
</comment>
<dbReference type="InterPro" id="IPR020591">
    <property type="entry name" value="Chromosome_initiator_DnaA-like"/>
</dbReference>
<dbReference type="PANTHER" id="PTHR30050">
    <property type="entry name" value="CHROMOSOMAL REPLICATION INITIATOR PROTEIN DNAA"/>
    <property type="match status" value="1"/>
</dbReference>
<dbReference type="STRING" id="1150626.PHAMO_10121"/>
<evidence type="ECO:0000256" key="11">
    <source>
        <dbReference type="RuleBase" id="RU004227"/>
    </source>
</evidence>
<dbReference type="InterPro" id="IPR027417">
    <property type="entry name" value="P-loop_NTPase"/>
</dbReference>
<dbReference type="FunFam" id="1.10.1750.10:FF:000002">
    <property type="entry name" value="Chromosomal replication initiator protein DnaA"/>
    <property type="match status" value="1"/>
</dbReference>
<dbReference type="GO" id="GO:0006275">
    <property type="term" value="P:regulation of DNA replication"/>
    <property type="evidence" value="ECO:0007669"/>
    <property type="project" value="UniProtKB-UniRule"/>
</dbReference>
<dbReference type="CDD" id="cd00009">
    <property type="entry name" value="AAA"/>
    <property type="match status" value="1"/>
</dbReference>
<evidence type="ECO:0000256" key="5">
    <source>
        <dbReference type="ARBA" id="ARBA00022840"/>
    </source>
</evidence>
<protein>
    <recommendedName>
        <fullName evidence="8 9">Chromosomal replication initiator protein DnaA</fullName>
    </recommendedName>
</protein>
<dbReference type="InterPro" id="IPR003593">
    <property type="entry name" value="AAA+_ATPase"/>
</dbReference>
<dbReference type="SMART" id="SM00382">
    <property type="entry name" value="AAA"/>
    <property type="match status" value="1"/>
</dbReference>
<feature type="binding site" evidence="8">
    <location>
        <position position="216"/>
    </location>
    <ligand>
        <name>ATP</name>
        <dbReference type="ChEBI" id="CHEBI:30616"/>
    </ligand>
</feature>
<dbReference type="InterPro" id="IPR024633">
    <property type="entry name" value="DnaA_N_dom"/>
</dbReference>
<dbReference type="InterPro" id="IPR038454">
    <property type="entry name" value="DnaA_N_sf"/>
</dbReference>
<dbReference type="GO" id="GO:0003688">
    <property type="term" value="F:DNA replication origin binding"/>
    <property type="evidence" value="ECO:0007669"/>
    <property type="project" value="UniProtKB-UniRule"/>
</dbReference>
<keyword evidence="4 8" id="KW-0547">Nucleotide-binding</keyword>
<dbReference type="PROSITE" id="PS01008">
    <property type="entry name" value="DNAA"/>
    <property type="match status" value="1"/>
</dbReference>
<dbReference type="InterPro" id="IPR013159">
    <property type="entry name" value="DnaA_C"/>
</dbReference>
<feature type="region of interest" description="Domain I, interacts with DnaA modulators" evidence="8">
    <location>
        <begin position="1"/>
        <end position="113"/>
    </location>
</feature>
<feature type="domain" description="AAA+ ATPase" evidence="13">
    <location>
        <begin position="205"/>
        <end position="409"/>
    </location>
</feature>
<dbReference type="Gene3D" id="3.40.50.300">
    <property type="entry name" value="P-loop containing nucleotide triphosphate hydrolases"/>
    <property type="match status" value="1"/>
</dbReference>